<dbReference type="EMBL" id="SJPL01000001">
    <property type="protein sequence ID" value="TWT70531.1"/>
    <property type="molecule type" value="Genomic_DNA"/>
</dbReference>
<dbReference type="InterPro" id="IPR020904">
    <property type="entry name" value="Sc_DH/Rdtase_CS"/>
</dbReference>
<dbReference type="InterPro" id="IPR057326">
    <property type="entry name" value="KR_dom"/>
</dbReference>
<feature type="domain" description="Ketoreductase" evidence="4">
    <location>
        <begin position="54"/>
        <end position="233"/>
    </location>
</feature>
<dbReference type="InterPro" id="IPR036291">
    <property type="entry name" value="NAD(P)-bd_dom_sf"/>
</dbReference>
<organism evidence="5 6">
    <name type="scientific">Crateriforma conspicua</name>
    <dbReference type="NCBI Taxonomy" id="2527996"/>
    <lineage>
        <taxon>Bacteria</taxon>
        <taxon>Pseudomonadati</taxon>
        <taxon>Planctomycetota</taxon>
        <taxon>Planctomycetia</taxon>
        <taxon>Planctomycetales</taxon>
        <taxon>Planctomycetaceae</taxon>
        <taxon>Crateriforma</taxon>
    </lineage>
</organism>
<dbReference type="PRINTS" id="PR00080">
    <property type="entry name" value="SDRFAMILY"/>
</dbReference>
<evidence type="ECO:0000313" key="6">
    <source>
        <dbReference type="Proteomes" id="UP000317238"/>
    </source>
</evidence>
<dbReference type="AlphaFoldDB" id="A0A5C5Y7S5"/>
<dbReference type="PANTHER" id="PTHR42879:SF2">
    <property type="entry name" value="3-OXOACYL-[ACYL-CARRIER-PROTEIN] REDUCTASE FABG"/>
    <property type="match status" value="1"/>
</dbReference>
<dbReference type="SUPFAM" id="SSF51735">
    <property type="entry name" value="NAD(P)-binding Rossmann-fold domains"/>
    <property type="match status" value="1"/>
</dbReference>
<sequence length="294" mass="31937">MESFVERRGNRLTLRHSPQFQIESLTDAASYRIDTAPLPFASMMPDEPYHEHRGTVVVTGATRGLGLAIAARLANDCFQVIATGRSKSRQFCELEDDRQIQNHVKFAELDLSNHTKIRETARTIEKEHGPILGLVNNAAIGTDGILATMHETQIIELINVNVTGTILLTKYLTRSMLKRRTGRVINVASIIGHTGYSGLSVYAASKSAMLGFTRSLSRELGKAGITVNSVSPGYMETDMTKSMSAGKLATIARRSPMSKLVDVREVAGTVAFLLSEDAKSITGTDIVVDAGSRA</sequence>
<evidence type="ECO:0000256" key="2">
    <source>
        <dbReference type="ARBA" id="ARBA00023002"/>
    </source>
</evidence>
<dbReference type="GO" id="GO:0004316">
    <property type="term" value="F:3-oxoacyl-[acyl-carrier-protein] reductase (NADPH) activity"/>
    <property type="evidence" value="ECO:0007669"/>
    <property type="project" value="UniProtKB-EC"/>
</dbReference>
<comment type="caution">
    <text evidence="5">The sequence shown here is derived from an EMBL/GenBank/DDBJ whole genome shotgun (WGS) entry which is preliminary data.</text>
</comment>
<keyword evidence="6" id="KW-1185">Reference proteome</keyword>
<dbReference type="PANTHER" id="PTHR42879">
    <property type="entry name" value="3-OXOACYL-(ACYL-CARRIER-PROTEIN) REDUCTASE"/>
    <property type="match status" value="1"/>
</dbReference>
<dbReference type="Gene3D" id="3.40.50.720">
    <property type="entry name" value="NAD(P)-binding Rossmann-like Domain"/>
    <property type="match status" value="1"/>
</dbReference>
<dbReference type="Pfam" id="PF00106">
    <property type="entry name" value="adh_short"/>
    <property type="match status" value="1"/>
</dbReference>
<protein>
    <submittedName>
        <fullName evidence="5">3-oxoacyl-[acyl-carrier-protein] reductase FabG</fullName>
        <ecNumber evidence="5">1.1.1.100</ecNumber>
    </submittedName>
</protein>
<evidence type="ECO:0000256" key="3">
    <source>
        <dbReference type="RuleBase" id="RU000363"/>
    </source>
</evidence>
<dbReference type="InterPro" id="IPR002347">
    <property type="entry name" value="SDR_fam"/>
</dbReference>
<evidence type="ECO:0000259" key="4">
    <source>
        <dbReference type="SMART" id="SM00822"/>
    </source>
</evidence>
<dbReference type="FunFam" id="3.40.50.720:FF:000173">
    <property type="entry name" value="3-oxoacyl-[acyl-carrier protein] reductase"/>
    <property type="match status" value="1"/>
</dbReference>
<dbReference type="GO" id="GO:0032787">
    <property type="term" value="P:monocarboxylic acid metabolic process"/>
    <property type="evidence" value="ECO:0007669"/>
    <property type="project" value="UniProtKB-ARBA"/>
</dbReference>
<comment type="similarity">
    <text evidence="1 3">Belongs to the short-chain dehydrogenases/reductases (SDR) family.</text>
</comment>
<keyword evidence="2 5" id="KW-0560">Oxidoreductase</keyword>
<dbReference type="EC" id="1.1.1.100" evidence="5"/>
<reference evidence="5 6" key="1">
    <citation type="submission" date="2019-02" db="EMBL/GenBank/DDBJ databases">
        <title>Deep-cultivation of Planctomycetes and their phenomic and genomic characterization uncovers novel biology.</title>
        <authorList>
            <person name="Wiegand S."/>
            <person name="Jogler M."/>
            <person name="Boedeker C."/>
            <person name="Pinto D."/>
            <person name="Vollmers J."/>
            <person name="Rivas-Marin E."/>
            <person name="Kohn T."/>
            <person name="Peeters S.H."/>
            <person name="Heuer A."/>
            <person name="Rast P."/>
            <person name="Oberbeckmann S."/>
            <person name="Bunk B."/>
            <person name="Jeske O."/>
            <person name="Meyerdierks A."/>
            <person name="Storesund J.E."/>
            <person name="Kallscheuer N."/>
            <person name="Luecker S."/>
            <person name="Lage O.M."/>
            <person name="Pohl T."/>
            <person name="Merkel B.J."/>
            <person name="Hornburger P."/>
            <person name="Mueller R.-W."/>
            <person name="Bruemmer F."/>
            <person name="Labrenz M."/>
            <person name="Spormann A.M."/>
            <person name="Op Den Camp H."/>
            <person name="Overmann J."/>
            <person name="Amann R."/>
            <person name="Jetten M.S.M."/>
            <person name="Mascher T."/>
            <person name="Medema M.H."/>
            <person name="Devos D.P."/>
            <person name="Kaster A.-K."/>
            <person name="Ovreas L."/>
            <person name="Rohde M."/>
            <person name="Galperin M.Y."/>
            <person name="Jogler C."/>
        </authorList>
    </citation>
    <scope>NUCLEOTIDE SEQUENCE [LARGE SCALE GENOMIC DNA]</scope>
    <source>
        <strain evidence="5 6">Pan14r</strain>
    </source>
</reference>
<gene>
    <name evidence="5" type="primary">fabG_5</name>
    <name evidence="5" type="ORF">Pan14r_28380</name>
</gene>
<dbReference type="PRINTS" id="PR00081">
    <property type="entry name" value="GDHRDH"/>
</dbReference>
<dbReference type="SMART" id="SM00822">
    <property type="entry name" value="PKS_KR"/>
    <property type="match status" value="1"/>
</dbReference>
<evidence type="ECO:0000256" key="1">
    <source>
        <dbReference type="ARBA" id="ARBA00006484"/>
    </source>
</evidence>
<dbReference type="Proteomes" id="UP000317238">
    <property type="component" value="Unassembled WGS sequence"/>
</dbReference>
<proteinExistence type="inferred from homology"/>
<dbReference type="InterPro" id="IPR050259">
    <property type="entry name" value="SDR"/>
</dbReference>
<evidence type="ECO:0000313" key="5">
    <source>
        <dbReference type="EMBL" id="TWT70531.1"/>
    </source>
</evidence>
<name>A0A5C5Y7S5_9PLAN</name>
<accession>A0A5C5Y7S5</accession>
<dbReference type="PROSITE" id="PS00061">
    <property type="entry name" value="ADH_SHORT"/>
    <property type="match status" value="1"/>
</dbReference>